<dbReference type="Gene3D" id="3.40.50.620">
    <property type="entry name" value="HUPs"/>
    <property type="match status" value="1"/>
</dbReference>
<feature type="domain" description="Diphthamide synthase" evidence="11">
    <location>
        <begin position="1"/>
        <end position="243"/>
    </location>
</feature>
<name>A0A9P6HAL0_9AGAM</name>
<reference evidence="12" key="1">
    <citation type="journal article" date="2020" name="Nat. Commun.">
        <title>Large-scale genome sequencing of mycorrhizal fungi provides insights into the early evolution of symbiotic traits.</title>
        <authorList>
            <person name="Miyauchi S."/>
            <person name="Kiss E."/>
            <person name="Kuo A."/>
            <person name="Drula E."/>
            <person name="Kohler A."/>
            <person name="Sanchez-Garcia M."/>
            <person name="Morin E."/>
            <person name="Andreopoulos B."/>
            <person name="Barry K.W."/>
            <person name="Bonito G."/>
            <person name="Buee M."/>
            <person name="Carver A."/>
            <person name="Chen C."/>
            <person name="Cichocki N."/>
            <person name="Clum A."/>
            <person name="Culley D."/>
            <person name="Crous P.W."/>
            <person name="Fauchery L."/>
            <person name="Girlanda M."/>
            <person name="Hayes R.D."/>
            <person name="Keri Z."/>
            <person name="LaButti K."/>
            <person name="Lipzen A."/>
            <person name="Lombard V."/>
            <person name="Magnuson J."/>
            <person name="Maillard F."/>
            <person name="Murat C."/>
            <person name="Nolan M."/>
            <person name="Ohm R.A."/>
            <person name="Pangilinan J."/>
            <person name="Pereira M.F."/>
            <person name="Perotto S."/>
            <person name="Peter M."/>
            <person name="Pfister S."/>
            <person name="Riley R."/>
            <person name="Sitrit Y."/>
            <person name="Stielow J.B."/>
            <person name="Szollosi G."/>
            <person name="Zifcakova L."/>
            <person name="Stursova M."/>
            <person name="Spatafora J.W."/>
            <person name="Tedersoo L."/>
            <person name="Vaario L.M."/>
            <person name="Yamada A."/>
            <person name="Yan M."/>
            <person name="Wang P."/>
            <person name="Xu J."/>
            <person name="Bruns T."/>
            <person name="Baldrian P."/>
            <person name="Vilgalys R."/>
            <person name="Dunand C."/>
            <person name="Henrissat B."/>
            <person name="Grigoriev I.V."/>
            <person name="Hibbett D."/>
            <person name="Nagy L.G."/>
            <person name="Martin F.M."/>
        </authorList>
    </citation>
    <scope>NUCLEOTIDE SEQUENCE</scope>
    <source>
        <strain evidence="12">UH-Tt-Lm1</strain>
    </source>
</reference>
<dbReference type="FunFam" id="3.90.1490.10:FF:000001">
    <property type="entry name" value="Diphthine--ammonia ligase"/>
    <property type="match status" value="1"/>
</dbReference>
<comment type="caution">
    <text evidence="12">The sequence shown here is derived from an EMBL/GenBank/DDBJ whole genome shotgun (WGS) entry which is preliminary data.</text>
</comment>
<evidence type="ECO:0000256" key="6">
    <source>
        <dbReference type="ARBA" id="ARBA00022840"/>
    </source>
</evidence>
<evidence type="ECO:0000256" key="4">
    <source>
        <dbReference type="ARBA" id="ARBA00022598"/>
    </source>
</evidence>
<comment type="catalytic activity">
    <reaction evidence="9">
        <text>diphthine-[translation elongation factor 2] + NH4(+) + ATP = diphthamide-[translation elongation factor 2] + AMP + diphosphate + H(+)</text>
        <dbReference type="Rhea" id="RHEA:19753"/>
        <dbReference type="Rhea" id="RHEA-COMP:10172"/>
        <dbReference type="Rhea" id="RHEA-COMP:10174"/>
        <dbReference type="ChEBI" id="CHEBI:15378"/>
        <dbReference type="ChEBI" id="CHEBI:16692"/>
        <dbReference type="ChEBI" id="CHEBI:28938"/>
        <dbReference type="ChEBI" id="CHEBI:30616"/>
        <dbReference type="ChEBI" id="CHEBI:33019"/>
        <dbReference type="ChEBI" id="CHEBI:82696"/>
        <dbReference type="ChEBI" id="CHEBI:456215"/>
        <dbReference type="EC" id="6.3.1.14"/>
    </reaction>
</comment>
<evidence type="ECO:0000256" key="2">
    <source>
        <dbReference type="ARBA" id="ARBA00012089"/>
    </source>
</evidence>
<reference evidence="12" key="2">
    <citation type="submission" date="2020-11" db="EMBL/GenBank/DDBJ databases">
        <authorList>
            <consortium name="DOE Joint Genome Institute"/>
            <person name="Kuo A."/>
            <person name="Miyauchi S."/>
            <person name="Kiss E."/>
            <person name="Drula E."/>
            <person name="Kohler A."/>
            <person name="Sanchez-Garcia M."/>
            <person name="Andreopoulos B."/>
            <person name="Barry K.W."/>
            <person name="Bonito G."/>
            <person name="Buee M."/>
            <person name="Carver A."/>
            <person name="Chen C."/>
            <person name="Cichocki N."/>
            <person name="Clum A."/>
            <person name="Culley D."/>
            <person name="Crous P.W."/>
            <person name="Fauchery L."/>
            <person name="Girlanda M."/>
            <person name="Hayes R."/>
            <person name="Keri Z."/>
            <person name="Labutti K."/>
            <person name="Lipzen A."/>
            <person name="Lombard V."/>
            <person name="Magnuson J."/>
            <person name="Maillard F."/>
            <person name="Morin E."/>
            <person name="Murat C."/>
            <person name="Nolan M."/>
            <person name="Ohm R."/>
            <person name="Pangilinan J."/>
            <person name="Pereira M."/>
            <person name="Perotto S."/>
            <person name="Peter M."/>
            <person name="Riley R."/>
            <person name="Sitrit Y."/>
            <person name="Stielow B."/>
            <person name="Szollosi G."/>
            <person name="Zifcakova L."/>
            <person name="Stursova M."/>
            <person name="Spatafora J.W."/>
            <person name="Tedersoo L."/>
            <person name="Vaario L.-M."/>
            <person name="Yamada A."/>
            <person name="Yan M."/>
            <person name="Wang P."/>
            <person name="Xu J."/>
            <person name="Bruns T."/>
            <person name="Baldrian P."/>
            <person name="Vilgalys R."/>
            <person name="Henrissat B."/>
            <person name="Grigoriev I.V."/>
            <person name="Hibbett D."/>
            <person name="Nagy L.G."/>
            <person name="Martin F.M."/>
        </authorList>
    </citation>
    <scope>NUCLEOTIDE SEQUENCE</scope>
    <source>
        <strain evidence="12">UH-Tt-Lm1</strain>
    </source>
</reference>
<dbReference type="Pfam" id="PF01042">
    <property type="entry name" value="Ribonuc_L-PSP"/>
    <property type="match status" value="2"/>
</dbReference>
<keyword evidence="13" id="KW-1185">Reference proteome</keyword>
<evidence type="ECO:0000256" key="7">
    <source>
        <dbReference type="ARBA" id="ARBA00029814"/>
    </source>
</evidence>
<dbReference type="OrthoDB" id="686384at2759"/>
<evidence type="ECO:0000256" key="3">
    <source>
        <dbReference type="ARBA" id="ARBA00018426"/>
    </source>
</evidence>
<dbReference type="EMBL" id="WIUZ02000011">
    <property type="protein sequence ID" value="KAF9782949.1"/>
    <property type="molecule type" value="Genomic_DNA"/>
</dbReference>
<dbReference type="AlphaFoldDB" id="A0A9P6HAL0"/>
<protein>
    <recommendedName>
        <fullName evidence="3">Diphthine--ammonia ligase</fullName>
        <ecNumber evidence="2">6.3.1.14</ecNumber>
    </recommendedName>
    <alternativeName>
        <fullName evidence="7">Diphthamide synthase</fullName>
    </alternativeName>
    <alternativeName>
        <fullName evidence="8">Diphthamide synthetase</fullName>
    </alternativeName>
</protein>
<sequence>MKYVGLLSGGKDSCFNLLHCQRNGHELVAAASLGPPNGKEEIDSYLYQTVGQDAIEFVAQALDVPLYRKTIQGTAVEQGSEYGGRSTNSDGIRGDETEDLFDLLSTVKARHPNIQGISVGAILSSYQRVRVEHVCRRLGLTVLAYLWQREQDELLQEMIDAGLVAIILKVAGIGLTEKHLGKTLAEMQPTLLKLCSSYGSHICGEGGEYETLTLDCSLFKKRIILTEVETVIHSDNGFASVAYLRIKGATLQEKPESGVDLIVPPLLETGFSRVETILRGHQSPDTSTRAASEPVIRKSADSSCGPSHSRRGDWVAVGNVQYVTSQAITLEEEVTRCFREIQARLENFGLSLSQCTHINVYLSSMDLFPSLNSIYTTFFGASPPTRACVAVDLPQLTRVKFDCFAHSETDTARRTALHVQGLSYWAPANIGPYSQAVLVDEHVFVSGQIGLIPASISLPSPQDSATETALVFQHTERVIDAVRKSNGKWKGHMQLAIYWLVQREQAVGVVAACELLERSTPTILLGIPSLPKGATVEKQVVLHTGRYTVKDEEGIEEVIIGEPVFQAASVHDGDSSLYYEISSMKGSGDTCAIFCISGSASGRGLRRYPGFDDLEKGAVSIRLFHLQSIDASEALSDFQLLSEGPDRPAITTIPVRFIITRDLRQWDYAMCIFTPGVRLQPIS</sequence>
<evidence type="ECO:0000256" key="8">
    <source>
        <dbReference type="ARBA" id="ARBA00031552"/>
    </source>
</evidence>
<dbReference type="GO" id="GO:0017178">
    <property type="term" value="F:diphthine-ammonia ligase activity"/>
    <property type="evidence" value="ECO:0007669"/>
    <property type="project" value="UniProtKB-EC"/>
</dbReference>
<keyword evidence="4" id="KW-0436">Ligase</keyword>
<evidence type="ECO:0000256" key="1">
    <source>
        <dbReference type="ARBA" id="ARBA00005156"/>
    </source>
</evidence>
<dbReference type="Gene3D" id="3.90.1490.10">
    <property type="entry name" value="putative n-type atp pyrophosphatase, domain 2"/>
    <property type="match status" value="1"/>
</dbReference>
<accession>A0A9P6HAL0</accession>
<proteinExistence type="predicted"/>
<dbReference type="NCBIfam" id="TIGR00290">
    <property type="entry name" value="MJ0570_dom"/>
    <property type="match status" value="1"/>
</dbReference>
<dbReference type="PANTHER" id="PTHR12196">
    <property type="entry name" value="DOMAIN OF UNKNOWN FUNCTION 71 DUF71 -CONTAINING PROTEIN"/>
    <property type="match status" value="1"/>
</dbReference>
<gene>
    <name evidence="12" type="ORF">BJ322DRAFT_1158562</name>
</gene>
<organism evidence="12 13">
    <name type="scientific">Thelephora terrestris</name>
    <dbReference type="NCBI Taxonomy" id="56493"/>
    <lineage>
        <taxon>Eukaryota</taxon>
        <taxon>Fungi</taxon>
        <taxon>Dikarya</taxon>
        <taxon>Basidiomycota</taxon>
        <taxon>Agaricomycotina</taxon>
        <taxon>Agaricomycetes</taxon>
        <taxon>Thelephorales</taxon>
        <taxon>Thelephoraceae</taxon>
        <taxon>Thelephora</taxon>
    </lineage>
</organism>
<evidence type="ECO:0000313" key="13">
    <source>
        <dbReference type="Proteomes" id="UP000736335"/>
    </source>
</evidence>
<dbReference type="GO" id="GO:0017183">
    <property type="term" value="P:protein histidyl modification to diphthamide"/>
    <property type="evidence" value="ECO:0007669"/>
    <property type="project" value="TreeGrafter"/>
</dbReference>
<dbReference type="Proteomes" id="UP000736335">
    <property type="component" value="Unassembled WGS sequence"/>
</dbReference>
<dbReference type="CDD" id="cd06155">
    <property type="entry name" value="eu_AANH_C_1"/>
    <property type="match status" value="1"/>
</dbReference>
<dbReference type="InterPro" id="IPR014729">
    <property type="entry name" value="Rossmann-like_a/b/a_fold"/>
</dbReference>
<dbReference type="SUPFAM" id="SSF55298">
    <property type="entry name" value="YjgF-like"/>
    <property type="match status" value="2"/>
</dbReference>
<keyword evidence="5" id="KW-0547">Nucleotide-binding</keyword>
<dbReference type="EC" id="6.3.1.14" evidence="2"/>
<dbReference type="InterPro" id="IPR006175">
    <property type="entry name" value="YjgF/YER057c/UK114"/>
</dbReference>
<dbReference type="Gene3D" id="3.30.1330.40">
    <property type="entry name" value="RutC-like"/>
    <property type="match status" value="2"/>
</dbReference>
<keyword evidence="6" id="KW-0067">ATP-binding</keyword>
<dbReference type="CDD" id="cd01994">
    <property type="entry name" value="AANH_PF0828-like"/>
    <property type="match status" value="1"/>
</dbReference>
<evidence type="ECO:0000256" key="10">
    <source>
        <dbReference type="SAM" id="MobiDB-lite"/>
    </source>
</evidence>
<dbReference type="InterPro" id="IPR035959">
    <property type="entry name" value="RutC-like_sf"/>
</dbReference>
<dbReference type="FunFam" id="3.40.50.620:FF:000145">
    <property type="entry name" value="ATP-binding domain containing protein"/>
    <property type="match status" value="1"/>
</dbReference>
<dbReference type="GO" id="GO:0005524">
    <property type="term" value="F:ATP binding"/>
    <property type="evidence" value="ECO:0007669"/>
    <property type="project" value="UniProtKB-KW"/>
</dbReference>
<dbReference type="InterPro" id="IPR030662">
    <property type="entry name" value="DPH6/MJ0570"/>
</dbReference>
<evidence type="ECO:0000256" key="9">
    <source>
        <dbReference type="ARBA" id="ARBA00048108"/>
    </source>
</evidence>
<evidence type="ECO:0000256" key="5">
    <source>
        <dbReference type="ARBA" id="ARBA00022741"/>
    </source>
</evidence>
<dbReference type="Pfam" id="PF01902">
    <property type="entry name" value="Diphthami_syn_2"/>
    <property type="match status" value="1"/>
</dbReference>
<dbReference type="PANTHER" id="PTHR12196:SF2">
    <property type="entry name" value="DIPHTHINE--AMMONIA LIGASE"/>
    <property type="match status" value="1"/>
</dbReference>
<dbReference type="SUPFAM" id="SSF52402">
    <property type="entry name" value="Adenine nucleotide alpha hydrolases-like"/>
    <property type="match status" value="1"/>
</dbReference>
<dbReference type="InterPro" id="IPR002761">
    <property type="entry name" value="Diphthami_syn_dom"/>
</dbReference>
<evidence type="ECO:0000259" key="11">
    <source>
        <dbReference type="Pfam" id="PF01902"/>
    </source>
</evidence>
<feature type="region of interest" description="Disordered" evidence="10">
    <location>
        <begin position="282"/>
        <end position="307"/>
    </location>
</feature>
<evidence type="ECO:0000313" key="12">
    <source>
        <dbReference type="EMBL" id="KAF9782949.1"/>
    </source>
</evidence>
<comment type="pathway">
    <text evidence="1">Protein modification; peptidyl-diphthamide biosynthesis.</text>
</comment>